<protein>
    <recommendedName>
        <fullName evidence="3">Chitin-binding type-4 domain-containing protein</fullName>
    </recommendedName>
</protein>
<dbReference type="Proteomes" id="UP001634394">
    <property type="component" value="Unassembled WGS sequence"/>
</dbReference>
<keyword evidence="2" id="KW-0732">Signal</keyword>
<evidence type="ECO:0000313" key="5">
    <source>
        <dbReference type="Proteomes" id="UP001634394"/>
    </source>
</evidence>
<gene>
    <name evidence="4" type="ORF">ACJMK2_025479</name>
</gene>
<proteinExistence type="predicted"/>
<dbReference type="Pfam" id="PF03067">
    <property type="entry name" value="LPMO_10"/>
    <property type="match status" value="1"/>
</dbReference>
<comment type="caution">
    <text evidence="4">The sequence shown here is derived from an EMBL/GenBank/DDBJ whole genome shotgun (WGS) entry which is preliminary data.</text>
</comment>
<dbReference type="EMBL" id="JBJQND010000002">
    <property type="protein sequence ID" value="KAL3885416.1"/>
    <property type="molecule type" value="Genomic_DNA"/>
</dbReference>
<keyword evidence="5" id="KW-1185">Reference proteome</keyword>
<evidence type="ECO:0000259" key="3">
    <source>
        <dbReference type="Pfam" id="PF03067"/>
    </source>
</evidence>
<dbReference type="InterPro" id="IPR004302">
    <property type="entry name" value="Cellulose/chitin-bd_N"/>
</dbReference>
<evidence type="ECO:0000256" key="1">
    <source>
        <dbReference type="SAM" id="MobiDB-lite"/>
    </source>
</evidence>
<name>A0ABD3XIK6_SINWO</name>
<feature type="domain" description="Chitin-binding type-4" evidence="3">
    <location>
        <begin position="28"/>
        <end position="212"/>
    </location>
</feature>
<accession>A0ABD3XIK6</accession>
<feature type="compositionally biased region" description="Polar residues" evidence="1">
    <location>
        <begin position="596"/>
        <end position="618"/>
    </location>
</feature>
<feature type="region of interest" description="Disordered" evidence="1">
    <location>
        <begin position="294"/>
        <end position="319"/>
    </location>
</feature>
<organism evidence="4 5">
    <name type="scientific">Sinanodonta woodiana</name>
    <name type="common">Chinese pond mussel</name>
    <name type="synonym">Anodonta woodiana</name>
    <dbReference type="NCBI Taxonomy" id="1069815"/>
    <lineage>
        <taxon>Eukaryota</taxon>
        <taxon>Metazoa</taxon>
        <taxon>Spiralia</taxon>
        <taxon>Lophotrochozoa</taxon>
        <taxon>Mollusca</taxon>
        <taxon>Bivalvia</taxon>
        <taxon>Autobranchia</taxon>
        <taxon>Heteroconchia</taxon>
        <taxon>Palaeoheterodonta</taxon>
        <taxon>Unionida</taxon>
        <taxon>Unionoidea</taxon>
        <taxon>Unionidae</taxon>
        <taxon>Unioninae</taxon>
        <taxon>Sinanodonta</taxon>
    </lineage>
</organism>
<evidence type="ECO:0000256" key="2">
    <source>
        <dbReference type="SAM" id="SignalP"/>
    </source>
</evidence>
<dbReference type="AlphaFoldDB" id="A0ABD3XIK6"/>
<feature type="signal peptide" evidence="2">
    <location>
        <begin position="1"/>
        <end position="27"/>
    </location>
</feature>
<feature type="region of interest" description="Disordered" evidence="1">
    <location>
        <begin position="596"/>
        <end position="621"/>
    </location>
</feature>
<sequence>MEMVNKLLFVSLLMCLTSICLVAGTGALIDPPARSVLWKYGFEVATNYDYMRVNCGGLDKIREQNGKCGVCGDPYDGPKDNELNGKYGSGTIGRYYPAETQDIHVKVDLTGYLQGYFEFRICAANKNPVTQECLNRNLLPIKEGFTNGSPMRFYPTENGVYNLTIAIPPGFTCERCVLQWRYYTGNSWGVNPDGRQCIGCGLQEQFQNCADIRIGGSIPESMKSNKLYKEMGWLDFKQQMPSFTSDNIKIAQADDLRIKASKFGASTLNSTTINMVNNITNDVMNIDESLRVPTSQSTGMPILSGGSQRSNHPTLVSTDSETFSQLPSSNQNNLIAKNVNSVLKGKTTGKTAQPDILSPNLSPIIKFEKPVEPSQPVTEKGRLLATKNKNSHQSFNGNSLDVTVSKPVENDISPTLQGSSGDLTWPFVKEGTGRKLPEILHKNSLTRIDSDGTATSLSIEQARDSHISSSKLSTFPGAINTATISERTSAITFNSKLPRNVPGLKSESLGPTNTLKTLDLTKMSGFNTPLVRPITTSRARDTRMGLTIQAVSRPSDSSAPAVSQGFNMVGEKHVPGQGVLGLKEAPTPLIDKDIVPQSSSRRSINIGSVPSNSGSVQRGPNPVQPSLAAFEGQHSSVSQQGTHGMVSVVFSRNDSSATGVPSASVDQRTISQTFKTDDPRHNIESLHSNIPGGINPMLQNRGTRTVFQFPQNNFPSAAGQLTQHVGQGRNVMTAQSVAPGANGRSSPSRTQERIPGLIVIPQNVNQPVQVVDAPNMNPSAPSFMTFMPWSPTFSQIGATSPGGVDATFAQASSQTGTGTGMIPEIPRTSPMLAQPLFNADMGDIPAPRVPQPVPIQNGPLLQGMGPFPGNQPGPLPIMPLQTVLGGPGVDPRGLPLGPRVFAPWRPQPFGLR</sequence>
<evidence type="ECO:0000313" key="4">
    <source>
        <dbReference type="EMBL" id="KAL3885416.1"/>
    </source>
</evidence>
<feature type="chain" id="PRO_5044865597" description="Chitin-binding type-4 domain-containing protein" evidence="2">
    <location>
        <begin position="28"/>
        <end position="912"/>
    </location>
</feature>
<reference evidence="4 5" key="1">
    <citation type="submission" date="2024-11" db="EMBL/GenBank/DDBJ databases">
        <title>Chromosome-level genome assembly of the freshwater bivalve Anodonta woodiana.</title>
        <authorList>
            <person name="Chen X."/>
        </authorList>
    </citation>
    <scope>NUCLEOTIDE SEQUENCE [LARGE SCALE GENOMIC DNA]</scope>
    <source>
        <strain evidence="4">MN2024</strain>
        <tissue evidence="4">Gills</tissue>
    </source>
</reference>